<feature type="compositionally biased region" description="Basic and acidic residues" evidence="1">
    <location>
        <begin position="116"/>
        <end position="127"/>
    </location>
</feature>
<evidence type="ECO:0000256" key="1">
    <source>
        <dbReference type="SAM" id="MobiDB-lite"/>
    </source>
</evidence>
<dbReference type="EMBL" id="PGOL01004664">
    <property type="protein sequence ID" value="PKI36890.1"/>
    <property type="molecule type" value="Genomic_DNA"/>
</dbReference>
<sequence>MGREVLSKGPGGSRPKPDDSKCVLSNEEERRTAPATLRAGAPWSLSHGHKRKGRPTTMERKSHKLHKKTMKFLYYQLACNRGYEGIWRKLFAKLQLEMAEFPVHPPFSEEEEDDKGNESEHNLHEKEEDVEGIESERKLNKRQTAALKYQVAWNRAAEQNLRRLFAKPQPNFSEEENDEDEEEEEEEH</sequence>
<evidence type="ECO:0000313" key="3">
    <source>
        <dbReference type="Proteomes" id="UP000233551"/>
    </source>
</evidence>
<evidence type="ECO:0000313" key="2">
    <source>
        <dbReference type="EMBL" id="PKI36890.1"/>
    </source>
</evidence>
<feature type="region of interest" description="Disordered" evidence="1">
    <location>
        <begin position="105"/>
        <end position="141"/>
    </location>
</feature>
<name>A0A2I0HZF2_PUNGR</name>
<organism evidence="2 3">
    <name type="scientific">Punica granatum</name>
    <name type="common">Pomegranate</name>
    <dbReference type="NCBI Taxonomy" id="22663"/>
    <lineage>
        <taxon>Eukaryota</taxon>
        <taxon>Viridiplantae</taxon>
        <taxon>Streptophyta</taxon>
        <taxon>Embryophyta</taxon>
        <taxon>Tracheophyta</taxon>
        <taxon>Spermatophyta</taxon>
        <taxon>Magnoliopsida</taxon>
        <taxon>eudicotyledons</taxon>
        <taxon>Gunneridae</taxon>
        <taxon>Pentapetalae</taxon>
        <taxon>rosids</taxon>
        <taxon>malvids</taxon>
        <taxon>Myrtales</taxon>
        <taxon>Lythraceae</taxon>
        <taxon>Punica</taxon>
    </lineage>
</organism>
<dbReference type="Proteomes" id="UP000233551">
    <property type="component" value="Unassembled WGS sequence"/>
</dbReference>
<feature type="compositionally biased region" description="Basic and acidic residues" evidence="1">
    <location>
        <begin position="15"/>
        <end position="32"/>
    </location>
</feature>
<proteinExistence type="predicted"/>
<comment type="caution">
    <text evidence="2">The sequence shown here is derived from an EMBL/GenBank/DDBJ whole genome shotgun (WGS) entry which is preliminary data.</text>
</comment>
<protein>
    <submittedName>
        <fullName evidence="2">Uncharacterized protein</fullName>
    </submittedName>
</protein>
<feature type="compositionally biased region" description="Acidic residues" evidence="1">
    <location>
        <begin position="173"/>
        <end position="188"/>
    </location>
</feature>
<gene>
    <name evidence="2" type="ORF">CRG98_042732</name>
</gene>
<feature type="region of interest" description="Disordered" evidence="1">
    <location>
        <begin position="164"/>
        <end position="188"/>
    </location>
</feature>
<keyword evidence="3" id="KW-1185">Reference proteome</keyword>
<feature type="region of interest" description="Disordered" evidence="1">
    <location>
        <begin position="1"/>
        <end position="63"/>
    </location>
</feature>
<dbReference type="AlphaFoldDB" id="A0A2I0HZF2"/>
<accession>A0A2I0HZF2</accession>
<reference evidence="2 3" key="1">
    <citation type="submission" date="2017-11" db="EMBL/GenBank/DDBJ databases">
        <title>De-novo sequencing of pomegranate (Punica granatum L.) genome.</title>
        <authorList>
            <person name="Akparov Z."/>
            <person name="Amiraslanov A."/>
            <person name="Hajiyeva S."/>
            <person name="Abbasov M."/>
            <person name="Kaur K."/>
            <person name="Hamwieh A."/>
            <person name="Solovyev V."/>
            <person name="Salamov A."/>
            <person name="Braich B."/>
            <person name="Kosarev P."/>
            <person name="Mahmoud A."/>
            <person name="Hajiyev E."/>
            <person name="Babayeva S."/>
            <person name="Izzatullayeva V."/>
            <person name="Mammadov A."/>
            <person name="Mammadov A."/>
            <person name="Sharifova S."/>
            <person name="Ojaghi J."/>
            <person name="Eynullazada K."/>
            <person name="Bayramov B."/>
            <person name="Abdulazimova A."/>
            <person name="Shahmuradov I."/>
        </authorList>
    </citation>
    <scope>NUCLEOTIDE SEQUENCE [LARGE SCALE GENOMIC DNA]</scope>
    <source>
        <strain evidence="3">cv. AG2017</strain>
        <tissue evidence="2">Leaf</tissue>
    </source>
</reference>